<dbReference type="SUPFAM" id="SSF54928">
    <property type="entry name" value="RNA-binding domain, RBD"/>
    <property type="match status" value="2"/>
</dbReference>
<feature type="compositionally biased region" description="Polar residues" evidence="4">
    <location>
        <begin position="135"/>
        <end position="146"/>
    </location>
</feature>
<dbReference type="GO" id="GO:0003723">
    <property type="term" value="F:RNA binding"/>
    <property type="evidence" value="ECO:0007669"/>
    <property type="project" value="UniProtKB-KW"/>
</dbReference>
<feature type="region of interest" description="Disordered" evidence="4">
    <location>
        <begin position="105"/>
        <end position="155"/>
    </location>
</feature>
<evidence type="ECO:0000256" key="1">
    <source>
        <dbReference type="ARBA" id="ARBA00004123"/>
    </source>
</evidence>
<organism evidence="6 7">
    <name type="scientific">Batrachochytrium dendrobatidis (strain JAM81 / FGSC 10211)</name>
    <name type="common">Frog chytrid fungus</name>
    <dbReference type="NCBI Taxonomy" id="684364"/>
    <lineage>
        <taxon>Eukaryota</taxon>
        <taxon>Fungi</taxon>
        <taxon>Fungi incertae sedis</taxon>
        <taxon>Chytridiomycota</taxon>
        <taxon>Chytridiomycota incertae sedis</taxon>
        <taxon>Chytridiomycetes</taxon>
        <taxon>Rhizophydiales</taxon>
        <taxon>Rhizophydiales incertae sedis</taxon>
        <taxon>Batrachochytrium</taxon>
    </lineage>
</organism>
<gene>
    <name evidence="6" type="ORF">BATDEDRAFT_92084</name>
</gene>
<dbReference type="PROSITE" id="PS50917">
    <property type="entry name" value="SPOC"/>
    <property type="match status" value="1"/>
</dbReference>
<evidence type="ECO:0000313" key="7">
    <source>
        <dbReference type="Proteomes" id="UP000007241"/>
    </source>
</evidence>
<keyword evidence="3" id="KW-0539">Nucleus</keyword>
<dbReference type="GO" id="GO:0005634">
    <property type="term" value="C:nucleus"/>
    <property type="evidence" value="ECO:0007669"/>
    <property type="project" value="UniProtKB-SubCell"/>
</dbReference>
<dbReference type="InterPro" id="IPR035979">
    <property type="entry name" value="RBD_domain_sf"/>
</dbReference>
<dbReference type="InParanoid" id="F4PCB1"/>
<evidence type="ECO:0000256" key="4">
    <source>
        <dbReference type="SAM" id="MobiDB-lite"/>
    </source>
</evidence>
<dbReference type="OrthoDB" id="10659499at2759"/>
<dbReference type="Gene3D" id="3.30.70.330">
    <property type="match status" value="1"/>
</dbReference>
<sequence length="1504" mass="165023">MDSIVSMTDGNANEKILPSSCIPTSDSTTANPNINTGFNASVITNLDQRAMMIMMDPQFRQKFQLQFQTLQTILEMMSSWQSMMQEMQQSLSIMTSNTPAINDMPGTPTNTSIMNSSTNAPSSSNPTVLQKENESMSLTKNNTSDNLDPKKQSIPGIETHPVVWTESECLVQKSDVGSTKRKRQRSKSLDLDSKCYKRMPLSVSNENSINTKDYTNPSQIPSKLIPNQLAKNQKEDLAAFQKNTCHHSASFVTKPLIAPQTNVFVDSIPENITVLELKKSLAVYGTILNIQLSQRQKATALSAVIQFELPSQAMECVKVKNYINGNCIICSLYPSDLGSCTTDAGVLPQDNASSRVSVTPTILRVTGIVAPLTPRHIKESVELVYKQAKIYLLKNSKSEAIIELNSYEEAAFLMENLDPKSIGPNVNITFDPKPIDAFKKAPSKTINTKNNTETNQHFFGQPFTPAALPCQATLDKNPTKSTHDSRENQKKVSIMLPKSTAMSLPSLPPFVSTQCSRLDLPLKKAAPQPTSFLYGVPNNYASFFPNSHALAQQFIAKPTSMESDYQFSALQTHGIVLRNFLLSVSAKRIQNQIMAAFAILNLKSLKIIMTQITSIDLLVAIGYCDENQAHQLAAVLLKLKSIHPLLSIAVSNRRDVGLVLSKHPFNCIHAERLSLNEFKQFRATVDLTTHLDYHMADIFKRSTLYPILGPICPPLVEFGGFPKDIFISEIMKALWLNDEPYCKGVRSIYEADRQKVVVAFSSQSPSEKAIEVYNNQLLKGMIERCVTRVTAKRIWLRSSLICIYSAGGSIPNEELIRALLPFRYPKRIFIVPEIGNTLFVNYSNIEEAVEVCYYLHGCFLNDYTLPLSVIFFCPSFWFDASNDWFKSIFSNNGLHPHVSSNPPLPLFNAPPPALASRNPNYIDSFKPVAIEGKNSKLSTQHCSSSISATTSKSTVIPNVVDAQLPSSLIVTNTKSLLDLHTEESKDISLNQLTIPKTAAVNSDVQYTSQTFVASKVLIPTGIPSTDISQTFSTPKVSSFTDIPLADISQTFVTPKVSTPTDIPLADISQILVTPKVSTTTDISSIDISQTFVTPKISTPTDIPLADISQTFVTPKISTPTDIPLADISQIIVTPKISTPTDIPLADISQTFVTPKISTPTDIPLADISQTIVTPKISTPTDIPLADISQTFVTPKVSTTTDIPLADISQIIVTPKISTPTDIPLADISQTFVTPKVSTPTDIPLADISQTIVTPKVSTTTDISSIDISQTFVTPKISTPTDIPLADISQTIVTPKISTPTDIPLADISQILVTPKVSTTTDISSTDISQTFSTPKISIPTDIPSINAFLNQKIISDSIIFSPSYLAPSIPYGTISLKSKNASFQVDVLKSKDIENDQVVKLFTSQHIKLSQRFPTNKATISELDRRMNKCLKYAVVYVRVAPNSNATTFQNIVEYFEEKRAGGICTLGDYSANFIPYTKSLALVPSNALRPSGPCFVTVLISLL</sequence>
<dbReference type="InterPro" id="IPR010912">
    <property type="entry name" value="SPOC_met"/>
</dbReference>
<dbReference type="SUPFAM" id="SSF100939">
    <property type="entry name" value="SPOC domain-like"/>
    <property type="match status" value="1"/>
</dbReference>
<comment type="subcellular location">
    <subcellularLocation>
        <location evidence="1">Nucleus</location>
    </subcellularLocation>
</comment>
<accession>F4PCB1</accession>
<proteinExistence type="predicted"/>
<protein>
    <recommendedName>
        <fullName evidence="5">SPOC domain-containing protein</fullName>
    </recommendedName>
</protein>
<dbReference type="InterPro" id="IPR016194">
    <property type="entry name" value="SPOC-like_C_dom_sf"/>
</dbReference>
<feature type="compositionally biased region" description="Low complexity" evidence="4">
    <location>
        <begin position="115"/>
        <end position="127"/>
    </location>
</feature>
<evidence type="ECO:0000313" key="6">
    <source>
        <dbReference type="EMBL" id="EGF77129.1"/>
    </source>
</evidence>
<dbReference type="InterPro" id="IPR012677">
    <property type="entry name" value="Nucleotide-bd_a/b_plait_sf"/>
</dbReference>
<name>F4PCB1_BATDJ</name>
<dbReference type="Proteomes" id="UP000007241">
    <property type="component" value="Unassembled WGS sequence"/>
</dbReference>
<keyword evidence="2" id="KW-0694">RNA-binding</keyword>
<dbReference type="STRING" id="684364.F4PCB1"/>
<dbReference type="EMBL" id="GL882893">
    <property type="protein sequence ID" value="EGF77129.1"/>
    <property type="molecule type" value="Genomic_DNA"/>
</dbReference>
<dbReference type="CDD" id="cd00590">
    <property type="entry name" value="RRM_SF"/>
    <property type="match status" value="1"/>
</dbReference>
<dbReference type="RefSeq" id="XP_006682284.1">
    <property type="nucleotide sequence ID" value="XM_006682221.1"/>
</dbReference>
<dbReference type="GeneID" id="18244500"/>
<keyword evidence="7" id="KW-1185">Reference proteome</keyword>
<feature type="domain" description="SPOC" evidence="5">
    <location>
        <begin position="1359"/>
        <end position="1504"/>
    </location>
</feature>
<reference evidence="6 7" key="1">
    <citation type="submission" date="2009-12" db="EMBL/GenBank/DDBJ databases">
        <title>The draft genome of Batrachochytrium dendrobatidis.</title>
        <authorList>
            <consortium name="US DOE Joint Genome Institute (JGI-PGF)"/>
            <person name="Kuo A."/>
            <person name="Salamov A."/>
            <person name="Schmutz J."/>
            <person name="Lucas S."/>
            <person name="Pitluck S."/>
            <person name="Rosenblum E."/>
            <person name="Stajich J."/>
            <person name="Eisen M."/>
            <person name="Grigoriev I.V."/>
        </authorList>
    </citation>
    <scope>NUCLEOTIDE SEQUENCE [LARGE SCALE GENOMIC DNA]</scope>
    <source>
        <strain evidence="7">JAM81 / FGSC 10211</strain>
    </source>
</reference>
<evidence type="ECO:0000256" key="2">
    <source>
        <dbReference type="ARBA" id="ARBA00022884"/>
    </source>
</evidence>
<evidence type="ECO:0000256" key="3">
    <source>
        <dbReference type="ARBA" id="ARBA00023242"/>
    </source>
</evidence>
<dbReference type="HOGENOM" id="CLU_248515_0_0_1"/>
<evidence type="ECO:0000259" key="5">
    <source>
        <dbReference type="PROSITE" id="PS50917"/>
    </source>
</evidence>